<gene>
    <name evidence="2" type="ORF">ACFPXP_09985</name>
</gene>
<evidence type="ECO:0008006" key="4">
    <source>
        <dbReference type="Google" id="ProtNLM"/>
    </source>
</evidence>
<dbReference type="InterPro" id="IPR043519">
    <property type="entry name" value="NT_sf"/>
</dbReference>
<name>A0ABW1INT4_9BACL</name>
<reference evidence="3" key="1">
    <citation type="journal article" date="2019" name="Int. J. Syst. Evol. Microbiol.">
        <title>The Global Catalogue of Microorganisms (GCM) 10K type strain sequencing project: providing services to taxonomists for standard genome sequencing and annotation.</title>
        <authorList>
            <consortium name="The Broad Institute Genomics Platform"/>
            <consortium name="The Broad Institute Genome Sequencing Center for Infectious Disease"/>
            <person name="Wu L."/>
            <person name="Ma J."/>
        </authorList>
    </citation>
    <scope>NUCLEOTIDE SEQUENCE [LARGE SCALE GENOMIC DNA]</scope>
    <source>
        <strain evidence="3">CCM 8749</strain>
    </source>
</reference>
<evidence type="ECO:0000313" key="3">
    <source>
        <dbReference type="Proteomes" id="UP001596250"/>
    </source>
</evidence>
<comment type="caution">
    <text evidence="2">The sequence shown here is derived from an EMBL/GenBank/DDBJ whole genome shotgun (WGS) entry which is preliminary data.</text>
</comment>
<evidence type="ECO:0000256" key="1">
    <source>
        <dbReference type="ARBA" id="ARBA00023118"/>
    </source>
</evidence>
<dbReference type="InterPro" id="IPR006116">
    <property type="entry name" value="NT_2-5OAS_ClassI-CCAase"/>
</dbReference>
<evidence type="ECO:0000313" key="2">
    <source>
        <dbReference type="EMBL" id="MFC5986745.1"/>
    </source>
</evidence>
<keyword evidence="1" id="KW-0051">Antiviral defense</keyword>
<dbReference type="SUPFAM" id="SSF81301">
    <property type="entry name" value="Nucleotidyltransferase"/>
    <property type="match status" value="1"/>
</dbReference>
<sequence length="331" mass="37292">MITQTQFTTFLNDIEPSKTTKTDASNGHTKVRDFLSGHATYKKHYVSSFLSGSYKRDTAIRPKTKEGTVARPDVDIIVVTNHTLNDDPQSVIDLLYDTLKPEYSTIRKQNRSVGIQTDKVDIDVVPIIAPYGMDGTLYIPDRKKEQWIITNPPKHTTWTTEVNQDSGGRFKPLVKLMKWWRRENPTIAKKPKGFVIECIVAECMDRQQTNYGELFVGTLEKIVEKYAIYISLRTVPFIQDPGVSSNSVTTGMTFDAFEGFYNKVKAHAKVGREAIDEKDEEKSITKWRTLFGDRFPKSGSSQNNSLLASAAVPSLTFPNRAVEPKKPGGFA</sequence>
<dbReference type="CDD" id="cd05400">
    <property type="entry name" value="NT_2-5OAS_ClassI-CCAase"/>
    <property type="match status" value="1"/>
</dbReference>
<organism evidence="2 3">
    <name type="scientific">Marinicrinis lubricantis</name>
    <dbReference type="NCBI Taxonomy" id="2086470"/>
    <lineage>
        <taxon>Bacteria</taxon>
        <taxon>Bacillati</taxon>
        <taxon>Bacillota</taxon>
        <taxon>Bacilli</taxon>
        <taxon>Bacillales</taxon>
        <taxon>Paenibacillaceae</taxon>
    </lineage>
</organism>
<accession>A0ABW1INT4</accession>
<keyword evidence="3" id="KW-1185">Reference proteome</keyword>
<proteinExistence type="predicted"/>
<dbReference type="RefSeq" id="WP_379894061.1">
    <property type="nucleotide sequence ID" value="NZ_CBCSCT010000076.1"/>
</dbReference>
<dbReference type="Gene3D" id="3.30.460.10">
    <property type="entry name" value="Beta Polymerase, domain 2"/>
    <property type="match status" value="1"/>
</dbReference>
<protein>
    <recommendedName>
        <fullName evidence="4">Nucleotidyltransferase</fullName>
    </recommendedName>
</protein>
<dbReference type="EMBL" id="JBHSQV010000131">
    <property type="protein sequence ID" value="MFC5986745.1"/>
    <property type="molecule type" value="Genomic_DNA"/>
</dbReference>
<dbReference type="Pfam" id="PF18144">
    <property type="entry name" value="SMODS"/>
    <property type="match status" value="1"/>
</dbReference>
<dbReference type="Proteomes" id="UP001596250">
    <property type="component" value="Unassembled WGS sequence"/>
</dbReference>